<evidence type="ECO:0000259" key="1">
    <source>
        <dbReference type="PROSITE" id="PS50042"/>
    </source>
</evidence>
<dbReference type="InterPro" id="IPR014710">
    <property type="entry name" value="RmlC-like_jellyroll"/>
</dbReference>
<dbReference type="InterPro" id="IPR000595">
    <property type="entry name" value="cNMP-bd_dom"/>
</dbReference>
<keyword evidence="3" id="KW-1185">Reference proteome</keyword>
<name>A0A3P1CLN8_9BACT</name>
<protein>
    <submittedName>
        <fullName evidence="2">Crp/Fnr family transcriptional regulator</fullName>
    </submittedName>
</protein>
<comment type="caution">
    <text evidence="2">The sequence shown here is derived from an EMBL/GenBank/DDBJ whole genome shotgun (WGS) entry which is preliminary data.</text>
</comment>
<dbReference type="SUPFAM" id="SSF51206">
    <property type="entry name" value="cAMP-binding domain-like"/>
    <property type="match status" value="1"/>
</dbReference>
<dbReference type="Proteomes" id="UP000274271">
    <property type="component" value="Unassembled WGS sequence"/>
</dbReference>
<dbReference type="RefSeq" id="WP_124908120.1">
    <property type="nucleotide sequence ID" value="NZ_RQJP01000003.1"/>
</dbReference>
<organism evidence="2 3">
    <name type="scientific">Larkinella knui</name>
    <dbReference type="NCBI Taxonomy" id="2025310"/>
    <lineage>
        <taxon>Bacteria</taxon>
        <taxon>Pseudomonadati</taxon>
        <taxon>Bacteroidota</taxon>
        <taxon>Cytophagia</taxon>
        <taxon>Cytophagales</taxon>
        <taxon>Spirosomataceae</taxon>
        <taxon>Larkinella</taxon>
    </lineage>
</organism>
<dbReference type="AlphaFoldDB" id="A0A3P1CLN8"/>
<dbReference type="Pfam" id="PF00027">
    <property type="entry name" value="cNMP_binding"/>
    <property type="match status" value="1"/>
</dbReference>
<gene>
    <name evidence="2" type="ORF">EHT87_18520</name>
</gene>
<dbReference type="EMBL" id="RQJP01000003">
    <property type="protein sequence ID" value="RRB14227.1"/>
    <property type="molecule type" value="Genomic_DNA"/>
</dbReference>
<dbReference type="PROSITE" id="PS50042">
    <property type="entry name" value="CNMP_BINDING_3"/>
    <property type="match status" value="1"/>
</dbReference>
<accession>A0A3P1CLN8</accession>
<dbReference type="OrthoDB" id="792939at2"/>
<feature type="domain" description="Cyclic nucleotide-binding" evidence="1">
    <location>
        <begin position="10"/>
        <end position="113"/>
    </location>
</feature>
<reference evidence="2 3" key="1">
    <citation type="submission" date="2018-11" db="EMBL/GenBank/DDBJ databases">
        <authorList>
            <person name="Zhou Z."/>
            <person name="Wang G."/>
        </authorList>
    </citation>
    <scope>NUCLEOTIDE SEQUENCE [LARGE SCALE GENOMIC DNA]</scope>
    <source>
        <strain evidence="2 3">KCTC42998</strain>
    </source>
</reference>
<evidence type="ECO:0000313" key="3">
    <source>
        <dbReference type="Proteomes" id="UP000274271"/>
    </source>
</evidence>
<dbReference type="CDD" id="cd00038">
    <property type="entry name" value="CAP_ED"/>
    <property type="match status" value="1"/>
</dbReference>
<dbReference type="SMART" id="SM00100">
    <property type="entry name" value="cNMP"/>
    <property type="match status" value="1"/>
</dbReference>
<dbReference type="InterPro" id="IPR018490">
    <property type="entry name" value="cNMP-bd_dom_sf"/>
</dbReference>
<evidence type="ECO:0000313" key="2">
    <source>
        <dbReference type="EMBL" id="RRB14227.1"/>
    </source>
</evidence>
<proteinExistence type="predicted"/>
<dbReference type="Gene3D" id="2.60.120.10">
    <property type="entry name" value="Jelly Rolls"/>
    <property type="match status" value="1"/>
</dbReference>
<sequence>MTELEQYIHFNFGVADDELTKIASLFEPEVISKGDFYIKSGAACDKLSFVQSGFLRLFATRHEKDITQWIFSKGYFIGDMPSITFNVPSRWNIQALSDTVLYTIQKDSYHTIVDTVPRWPEIEKHFLIHCFTIMEDRIFAHLSMSAEERYTAFFEQNKELFNQVPLQYLASLLGMTPETFSRVRRRQQP</sequence>